<organism evidence="3 4">
    <name type="scientific">Fulvitalea axinellae</name>
    <dbReference type="NCBI Taxonomy" id="1182444"/>
    <lineage>
        <taxon>Bacteria</taxon>
        <taxon>Pseudomonadati</taxon>
        <taxon>Bacteroidota</taxon>
        <taxon>Cytophagia</taxon>
        <taxon>Cytophagales</taxon>
        <taxon>Persicobacteraceae</taxon>
        <taxon>Fulvitalea</taxon>
    </lineage>
</organism>
<dbReference type="Gene3D" id="3.30.450.20">
    <property type="entry name" value="PAS domain"/>
    <property type="match status" value="2"/>
</dbReference>
<gene>
    <name evidence="3" type="ORF">FUAX_24630</name>
</gene>
<feature type="domain" description="PAS" evidence="2">
    <location>
        <begin position="471"/>
        <end position="539"/>
    </location>
</feature>
<dbReference type="InterPro" id="IPR035965">
    <property type="entry name" value="PAS-like_dom_sf"/>
</dbReference>
<dbReference type="Proteomes" id="UP001348817">
    <property type="component" value="Chromosome"/>
</dbReference>
<dbReference type="Gene3D" id="3.30.450.40">
    <property type="match status" value="1"/>
</dbReference>
<dbReference type="SUPFAM" id="SSF55781">
    <property type="entry name" value="GAF domain-like"/>
    <property type="match status" value="1"/>
</dbReference>
<proteinExistence type="predicted"/>
<name>A0AAU9DAQ3_9BACT</name>
<reference evidence="3 4" key="1">
    <citation type="submission" date="2021-12" db="EMBL/GenBank/DDBJ databases">
        <title>Genome sequencing of bacteria with rrn-lacking chromosome and rrn-plasmid.</title>
        <authorList>
            <person name="Anda M."/>
            <person name="Iwasaki W."/>
        </authorList>
    </citation>
    <scope>NUCLEOTIDE SEQUENCE [LARGE SCALE GENOMIC DNA]</scope>
    <source>
        <strain evidence="3 4">DSM 100852</strain>
    </source>
</reference>
<feature type="coiled-coil region" evidence="1">
    <location>
        <begin position="238"/>
        <end position="314"/>
    </location>
</feature>
<evidence type="ECO:0000259" key="2">
    <source>
        <dbReference type="SMART" id="SM00091"/>
    </source>
</evidence>
<dbReference type="PANTHER" id="PTHR44757">
    <property type="entry name" value="DIGUANYLATE CYCLASE DGCP"/>
    <property type="match status" value="1"/>
</dbReference>
<dbReference type="InterPro" id="IPR029016">
    <property type="entry name" value="GAF-like_dom_sf"/>
</dbReference>
<dbReference type="SMART" id="SM00091">
    <property type="entry name" value="PAS"/>
    <property type="match status" value="2"/>
</dbReference>
<dbReference type="CDD" id="cd00130">
    <property type="entry name" value="PAS"/>
    <property type="match status" value="2"/>
</dbReference>
<dbReference type="AlphaFoldDB" id="A0AAU9DAQ3"/>
<dbReference type="NCBIfam" id="TIGR00229">
    <property type="entry name" value="sensory_box"/>
    <property type="match status" value="2"/>
</dbReference>
<accession>A0AAU9DAQ3</accession>
<feature type="coiled-coil region" evidence="1">
    <location>
        <begin position="429"/>
        <end position="470"/>
    </location>
</feature>
<feature type="domain" description="PAS" evidence="2">
    <location>
        <begin position="313"/>
        <end position="381"/>
    </location>
</feature>
<evidence type="ECO:0000256" key="1">
    <source>
        <dbReference type="SAM" id="Coils"/>
    </source>
</evidence>
<evidence type="ECO:0000313" key="4">
    <source>
        <dbReference type="Proteomes" id="UP001348817"/>
    </source>
</evidence>
<dbReference type="Pfam" id="PF13426">
    <property type="entry name" value="PAS_9"/>
    <property type="match status" value="2"/>
</dbReference>
<evidence type="ECO:0000313" key="3">
    <source>
        <dbReference type="EMBL" id="BDD10031.1"/>
    </source>
</evidence>
<dbReference type="KEGG" id="fax:FUAX_24630"/>
<dbReference type="InterPro" id="IPR003018">
    <property type="entry name" value="GAF"/>
</dbReference>
<dbReference type="RefSeq" id="WP_338391611.1">
    <property type="nucleotide sequence ID" value="NZ_AP025314.1"/>
</dbReference>
<keyword evidence="4" id="KW-1185">Reference proteome</keyword>
<dbReference type="PANTHER" id="PTHR44757:SF2">
    <property type="entry name" value="BIOFILM ARCHITECTURE MAINTENANCE PROTEIN MBAA"/>
    <property type="match status" value="1"/>
</dbReference>
<protein>
    <recommendedName>
        <fullName evidence="2">PAS domain-containing protein</fullName>
    </recommendedName>
</protein>
<sequence>MAFPYGIFKRSTIQSAFNERKFLKSQLEHAETLLSRFSTKDNLNIKITEDTPPLIKEIAKLFSEINLSNELNDQRIWETEGLTKFNAILRDAYNGFENKGDKLLSDLCEYIGANQACLLLAKGNEKDEKYLEMICLHAYGKKKYKRKKVEIGEGIVGEVFLNQSKAYLTEVPEEYINIGSGLGEARATALLLVPLTHNNEMLGVLELAGFKPFEQKVVEFVDKLGSNIASTLFASQNNEKTERLLVEFQEQAEMLRAQEEEMRQNSEELLATQEEMARKQDELIKLKDTLENDVKAQTQELLKSESKLKEQAQRSESMLSAIQSFTLCAEFEMNGAIISVNEPFLEVLGMKREEVLGLNHRDFDRGVQDMEVYQKFWLRLKAGIPVRKDTTVLLPDGREIILDENYIPLLGTDGKPVSVINISMDVTENKNREKSLQEHTEELRAHEEELKQSMEELQATHEEMNRHVDELHGYTTAIDDIYPVVEFDEQGKVANVNTRFCKMTGYSETEIIGQSIGIFVQESDMLAIDAFAKVWSIVKEQGKLDQVVKRYTKDGQEFHTLVHYRPFKNTSGQITRIICICEDYSDIRKKLGEDLFGKIFLENA</sequence>
<dbReference type="InterPro" id="IPR052155">
    <property type="entry name" value="Biofilm_reg_signaling"/>
</dbReference>
<dbReference type="Pfam" id="PF13185">
    <property type="entry name" value="GAF_2"/>
    <property type="match status" value="1"/>
</dbReference>
<dbReference type="InterPro" id="IPR001610">
    <property type="entry name" value="PAC"/>
</dbReference>
<dbReference type="EMBL" id="AP025314">
    <property type="protein sequence ID" value="BDD10031.1"/>
    <property type="molecule type" value="Genomic_DNA"/>
</dbReference>
<dbReference type="SUPFAM" id="SSF55785">
    <property type="entry name" value="PYP-like sensor domain (PAS domain)"/>
    <property type="match status" value="2"/>
</dbReference>
<dbReference type="SMART" id="SM00086">
    <property type="entry name" value="PAC"/>
    <property type="match status" value="2"/>
</dbReference>
<dbReference type="InterPro" id="IPR000014">
    <property type="entry name" value="PAS"/>
</dbReference>
<keyword evidence="1" id="KW-0175">Coiled coil</keyword>